<dbReference type="Proteomes" id="UP000298493">
    <property type="component" value="Unassembled WGS sequence"/>
</dbReference>
<dbReference type="PANTHER" id="PTHR11787">
    <property type="entry name" value="RAB GDP-DISSOCIATION INHIBITOR"/>
    <property type="match status" value="1"/>
</dbReference>
<dbReference type="Gene3D" id="3.30.519.10">
    <property type="entry name" value="Guanine Nucleotide Dissociation Inhibitor, domain 2"/>
    <property type="match status" value="1"/>
</dbReference>
<dbReference type="PRINTS" id="PR00891">
    <property type="entry name" value="RABGDIREP"/>
</dbReference>
<comment type="similarity">
    <text evidence="1 2">Belongs to the Rab GDI family.</text>
</comment>
<dbReference type="Pfam" id="PF00996">
    <property type="entry name" value="GDI"/>
    <property type="match status" value="1"/>
</dbReference>
<organism evidence="3 4">
    <name type="scientific">Venturia nashicola</name>
    <dbReference type="NCBI Taxonomy" id="86259"/>
    <lineage>
        <taxon>Eukaryota</taxon>
        <taxon>Fungi</taxon>
        <taxon>Dikarya</taxon>
        <taxon>Ascomycota</taxon>
        <taxon>Pezizomycotina</taxon>
        <taxon>Dothideomycetes</taxon>
        <taxon>Pleosporomycetidae</taxon>
        <taxon>Venturiales</taxon>
        <taxon>Venturiaceae</taxon>
        <taxon>Venturia</taxon>
    </lineage>
</organism>
<evidence type="ECO:0000256" key="2">
    <source>
        <dbReference type="PIRNR" id="PIRNR037514"/>
    </source>
</evidence>
<name>A0A4Z1NXA1_9PEZI</name>
<dbReference type="GO" id="GO:0007264">
    <property type="term" value="P:small GTPase-mediated signal transduction"/>
    <property type="evidence" value="ECO:0007669"/>
    <property type="project" value="UniProtKB-UniRule"/>
</dbReference>
<dbReference type="SUPFAM" id="SSF54373">
    <property type="entry name" value="FAD-linked reductases, C-terminal domain"/>
    <property type="match status" value="1"/>
</dbReference>
<evidence type="ECO:0000313" key="4">
    <source>
        <dbReference type="Proteomes" id="UP000298493"/>
    </source>
</evidence>
<dbReference type="Gene3D" id="1.10.405.10">
    <property type="entry name" value="Guanine Nucleotide Dissociation Inhibitor, domain 1"/>
    <property type="match status" value="1"/>
</dbReference>
<reference evidence="3 4" key="1">
    <citation type="submission" date="2019-04" db="EMBL/GenBank/DDBJ databases">
        <title>High contiguity whole genome sequence and gene annotation resource for two Venturia nashicola isolates.</title>
        <authorList>
            <person name="Prokchorchik M."/>
            <person name="Won K."/>
            <person name="Lee Y."/>
            <person name="Choi E.D."/>
            <person name="Segonzac C."/>
            <person name="Sohn K.H."/>
        </authorList>
    </citation>
    <scope>NUCLEOTIDE SEQUENCE [LARGE SCALE GENOMIC DNA]</scope>
    <source>
        <strain evidence="3 4">PRI2</strain>
    </source>
</reference>
<evidence type="ECO:0000256" key="1">
    <source>
        <dbReference type="ARBA" id="ARBA00005593"/>
    </source>
</evidence>
<dbReference type="InterPro" id="IPR017230">
    <property type="entry name" value="Mrs6"/>
</dbReference>
<dbReference type="SUPFAM" id="SSF51905">
    <property type="entry name" value="FAD/NAD(P)-binding domain"/>
    <property type="match status" value="1"/>
</dbReference>
<dbReference type="AlphaFoldDB" id="A0A4Z1NXA1"/>
<dbReference type="InterPro" id="IPR036188">
    <property type="entry name" value="FAD/NAD-bd_sf"/>
</dbReference>
<accession>A0A4Z1NXA1</accession>
<dbReference type="PANTHER" id="PTHR11787:SF4">
    <property type="entry name" value="CHM, RAB ESCORT PROTEIN 1"/>
    <property type="match status" value="1"/>
</dbReference>
<dbReference type="STRING" id="86259.A0A4Z1NXA1"/>
<keyword evidence="4" id="KW-1185">Reference proteome</keyword>
<comment type="caution">
    <text evidence="3">The sequence shown here is derived from an EMBL/GenBank/DDBJ whole genome shotgun (WGS) entry which is preliminary data.</text>
</comment>
<evidence type="ECO:0000313" key="3">
    <source>
        <dbReference type="EMBL" id="TID19405.1"/>
    </source>
</evidence>
<protein>
    <recommendedName>
        <fullName evidence="2">Rab proteins geranylgeranyltransferase</fullName>
    </recommendedName>
</protein>
<dbReference type="GO" id="GO:0005092">
    <property type="term" value="F:GDP-dissociation inhibitor activity"/>
    <property type="evidence" value="ECO:0007669"/>
    <property type="project" value="UniProtKB-UniRule"/>
</dbReference>
<gene>
    <name evidence="3" type="ORF">E6O75_ATG06743</name>
</gene>
<dbReference type="GO" id="GO:0005968">
    <property type="term" value="C:Rab-protein geranylgeranyltransferase complex"/>
    <property type="evidence" value="ECO:0007669"/>
    <property type="project" value="TreeGrafter"/>
</dbReference>
<dbReference type="GO" id="GO:0005829">
    <property type="term" value="C:cytosol"/>
    <property type="evidence" value="ECO:0007669"/>
    <property type="project" value="TreeGrafter"/>
</dbReference>
<dbReference type="GO" id="GO:0005634">
    <property type="term" value="C:nucleus"/>
    <property type="evidence" value="ECO:0007669"/>
    <property type="project" value="TreeGrafter"/>
</dbReference>
<dbReference type="EMBL" id="SNSC02000012">
    <property type="protein sequence ID" value="TID19405.1"/>
    <property type="molecule type" value="Genomic_DNA"/>
</dbReference>
<dbReference type="PIRSF" id="PIRSF037514">
    <property type="entry name" value="Rab_ger_ger_transf_A_fun"/>
    <property type="match status" value="1"/>
</dbReference>
<proteinExistence type="inferred from homology"/>
<dbReference type="GO" id="GO:0016192">
    <property type="term" value="P:vesicle-mediated transport"/>
    <property type="evidence" value="ECO:0007669"/>
    <property type="project" value="TreeGrafter"/>
</dbReference>
<sequence length="537" mass="58303">MDTLDKTKWDILIDGTGLQQSLLALALSRSDKRILHVDSNVYYGGDEAAMSLQDADVWVKQVEENGSESLYTQASIPELKDTSDSSQKLGFSRAYSLALAPQLIYTESKLLPYLVSSKTYRQLEFLAMGSWWVFSSGKPSDEHEPSGSDSIASASAGTLMRIPTTREDVVFSDKSIDLRSKRAVIKILRFVMDYENQQELWEPYSSRPFSDFLTEQFKLSPSLHGLFLALTLSLDPPNKTYTSFALPRIARHLRSTGKLGAGFSSVIPKWGGLSEVAQVACRAGAVGGGVYVLGKGVKQVTKIDISTTEPTEDGATKSAEDSVESESSMFYTVELDDDDTVSTDWMVGSKQVSTSGSGDAASIRTFSRSISILSSPLLSLFPTLAEGSPPPSGAVVIFPSESLGGSGYKTSPVYLIVHSSDTGECPAGQSVLYAATSGDQSLITAAILQLTHSVEESEKPQILWQLQYQQRCDAPSTSDDVGEEKAIRLPVSSVDLAFDEHILDSVQAAWQRITGGQPQDFLVFEDRNPVGDDDDNE</sequence>
<dbReference type="InterPro" id="IPR018203">
    <property type="entry name" value="GDP_dissociation_inhibitor"/>
</dbReference>
<dbReference type="Gene3D" id="3.50.50.60">
    <property type="entry name" value="FAD/NAD(P)-binding domain"/>
    <property type="match status" value="1"/>
</dbReference>